<feature type="domain" description="Ion transport" evidence="8">
    <location>
        <begin position="739"/>
        <end position="1009"/>
    </location>
</feature>
<feature type="transmembrane region" description="Helical" evidence="6">
    <location>
        <begin position="375"/>
        <end position="394"/>
    </location>
</feature>
<feature type="transmembrane region" description="Helical" evidence="6">
    <location>
        <begin position="268"/>
        <end position="289"/>
    </location>
</feature>
<feature type="transmembrane region" description="Helical" evidence="6">
    <location>
        <begin position="194"/>
        <end position="214"/>
    </location>
</feature>
<dbReference type="InterPro" id="IPR015915">
    <property type="entry name" value="Kelch-typ_b-propeller"/>
</dbReference>
<evidence type="ECO:0000259" key="8">
    <source>
        <dbReference type="Pfam" id="PF00520"/>
    </source>
</evidence>
<feature type="compositionally biased region" description="Acidic residues" evidence="5">
    <location>
        <begin position="502"/>
        <end position="516"/>
    </location>
</feature>
<dbReference type="InterPro" id="IPR027359">
    <property type="entry name" value="Volt_channel_dom_sf"/>
</dbReference>
<dbReference type="GO" id="GO:0005216">
    <property type="term" value="F:monoatomic ion channel activity"/>
    <property type="evidence" value="ECO:0007669"/>
    <property type="project" value="InterPro"/>
</dbReference>
<keyword evidence="4 6" id="KW-0472">Membrane</keyword>
<evidence type="ECO:0000256" key="6">
    <source>
        <dbReference type="SAM" id="Phobius"/>
    </source>
</evidence>
<feature type="compositionally biased region" description="Low complexity" evidence="5">
    <location>
        <begin position="16"/>
        <end position="29"/>
    </location>
</feature>
<dbReference type="Gene3D" id="2.120.10.80">
    <property type="entry name" value="Kelch-type beta propeller"/>
    <property type="match status" value="2"/>
</dbReference>
<feature type="transmembrane region" description="Helical" evidence="6">
    <location>
        <begin position="742"/>
        <end position="762"/>
    </location>
</feature>
<dbReference type="GO" id="GO:0016020">
    <property type="term" value="C:membrane"/>
    <property type="evidence" value="ECO:0007669"/>
    <property type="project" value="UniProtKB-SubCell"/>
</dbReference>
<evidence type="ECO:0000259" key="7">
    <source>
        <dbReference type="Pfam" id="PF00487"/>
    </source>
</evidence>
<dbReference type="OrthoDB" id="426872at2759"/>
<feature type="transmembrane region" description="Helical" evidence="6">
    <location>
        <begin position="335"/>
        <end position="355"/>
    </location>
</feature>
<evidence type="ECO:0000256" key="3">
    <source>
        <dbReference type="ARBA" id="ARBA00022989"/>
    </source>
</evidence>
<dbReference type="Pfam" id="PF00487">
    <property type="entry name" value="FA_desaturase"/>
    <property type="match status" value="1"/>
</dbReference>
<proteinExistence type="predicted"/>
<keyword evidence="3 6" id="KW-1133">Transmembrane helix</keyword>
<dbReference type="SMART" id="SM00612">
    <property type="entry name" value="Kelch"/>
    <property type="match status" value="4"/>
</dbReference>
<dbReference type="PANTHER" id="PTHR32100">
    <property type="entry name" value="OMEGA-6 FATTY ACID DESATURASE, CHLOROPLASTIC"/>
    <property type="match status" value="1"/>
</dbReference>
<evidence type="ECO:0000256" key="4">
    <source>
        <dbReference type="ARBA" id="ARBA00023136"/>
    </source>
</evidence>
<feature type="transmembrane region" description="Helical" evidence="6">
    <location>
        <begin position="406"/>
        <end position="434"/>
    </location>
</feature>
<dbReference type="Pfam" id="PF00520">
    <property type="entry name" value="Ion_trans"/>
    <property type="match status" value="2"/>
</dbReference>
<name>A0A812J4Q5_9DINO</name>
<dbReference type="InterPro" id="IPR005821">
    <property type="entry name" value="Ion_trans_dom"/>
</dbReference>
<accession>A0A812J4Q5</accession>
<comment type="subcellular location">
    <subcellularLocation>
        <location evidence="1">Membrane</location>
        <topology evidence="1">Multi-pass membrane protein</topology>
    </subcellularLocation>
</comment>
<feature type="region of interest" description="Disordered" evidence="5">
    <location>
        <begin position="1"/>
        <end position="91"/>
    </location>
</feature>
<dbReference type="Gene3D" id="1.20.120.350">
    <property type="entry name" value="Voltage-gated potassium channels. Chain C"/>
    <property type="match status" value="2"/>
</dbReference>
<evidence type="ECO:0000313" key="10">
    <source>
        <dbReference type="Proteomes" id="UP000601435"/>
    </source>
</evidence>
<feature type="transmembrane region" description="Helical" evidence="6">
    <location>
        <begin position="847"/>
        <end position="867"/>
    </location>
</feature>
<feature type="transmembrane region" description="Helical" evidence="6">
    <location>
        <begin position="913"/>
        <end position="930"/>
    </location>
</feature>
<keyword evidence="10" id="KW-1185">Reference proteome</keyword>
<protein>
    <submittedName>
        <fullName evidence="9">FAD2 protein</fullName>
    </submittedName>
</protein>
<feature type="compositionally biased region" description="Polar residues" evidence="5">
    <location>
        <begin position="1980"/>
        <end position="1989"/>
    </location>
</feature>
<dbReference type="Proteomes" id="UP000601435">
    <property type="component" value="Unassembled WGS sequence"/>
</dbReference>
<organism evidence="9 10">
    <name type="scientific">Symbiodinium necroappetens</name>
    <dbReference type="NCBI Taxonomy" id="1628268"/>
    <lineage>
        <taxon>Eukaryota</taxon>
        <taxon>Sar</taxon>
        <taxon>Alveolata</taxon>
        <taxon>Dinophyceae</taxon>
        <taxon>Suessiales</taxon>
        <taxon>Symbiodiniaceae</taxon>
        <taxon>Symbiodinium</taxon>
    </lineage>
</organism>
<feature type="region of interest" description="Disordered" evidence="5">
    <location>
        <begin position="1097"/>
        <end position="1117"/>
    </location>
</feature>
<feature type="region of interest" description="Disordered" evidence="5">
    <location>
        <begin position="1187"/>
        <end position="1206"/>
    </location>
</feature>
<dbReference type="InterPro" id="IPR006652">
    <property type="entry name" value="Kelch_1"/>
</dbReference>
<feature type="region of interest" description="Disordered" evidence="5">
    <location>
        <begin position="1474"/>
        <end position="1508"/>
    </location>
</feature>
<feature type="region of interest" description="Disordered" evidence="5">
    <location>
        <begin position="1977"/>
        <end position="1998"/>
    </location>
</feature>
<dbReference type="SUPFAM" id="SSF81324">
    <property type="entry name" value="Voltage-gated potassium channels"/>
    <property type="match status" value="2"/>
</dbReference>
<dbReference type="GO" id="GO:0006629">
    <property type="term" value="P:lipid metabolic process"/>
    <property type="evidence" value="ECO:0007669"/>
    <property type="project" value="InterPro"/>
</dbReference>
<dbReference type="Pfam" id="PF01344">
    <property type="entry name" value="Kelch_1"/>
    <property type="match status" value="4"/>
</dbReference>
<feature type="region of interest" description="Disordered" evidence="5">
    <location>
        <begin position="496"/>
        <end position="516"/>
    </location>
</feature>
<feature type="compositionally biased region" description="Polar residues" evidence="5">
    <location>
        <begin position="58"/>
        <end position="83"/>
    </location>
</feature>
<reference evidence="9" key="1">
    <citation type="submission" date="2021-02" db="EMBL/GenBank/DDBJ databases">
        <authorList>
            <person name="Dougan E. K."/>
            <person name="Rhodes N."/>
            <person name="Thang M."/>
            <person name="Chan C."/>
        </authorList>
    </citation>
    <scope>NUCLEOTIDE SEQUENCE</scope>
</reference>
<dbReference type="Gene3D" id="1.10.287.70">
    <property type="match status" value="2"/>
</dbReference>
<feature type="domain" description="Ion transport" evidence="8">
    <location>
        <begin position="196"/>
        <end position="431"/>
    </location>
</feature>
<dbReference type="InterPro" id="IPR005804">
    <property type="entry name" value="FA_desaturase_dom"/>
</dbReference>
<dbReference type="SUPFAM" id="SSF117281">
    <property type="entry name" value="Kelch motif"/>
    <property type="match status" value="1"/>
</dbReference>
<evidence type="ECO:0000256" key="1">
    <source>
        <dbReference type="ARBA" id="ARBA00004141"/>
    </source>
</evidence>
<feature type="transmembrane region" description="Helical" evidence="6">
    <location>
        <begin position="980"/>
        <end position="1002"/>
    </location>
</feature>
<feature type="domain" description="Fatty acid desaturase" evidence="7">
    <location>
        <begin position="2124"/>
        <end position="2396"/>
    </location>
</feature>
<dbReference type="EMBL" id="CAJNJA010005732">
    <property type="protein sequence ID" value="CAE7197451.1"/>
    <property type="molecule type" value="Genomic_DNA"/>
</dbReference>
<feature type="transmembrane region" description="Helical" evidence="6">
    <location>
        <begin position="782"/>
        <end position="802"/>
    </location>
</feature>
<comment type="caution">
    <text evidence="9">The sequence shown here is derived from an EMBL/GenBank/DDBJ whole genome shotgun (WGS) entry which is preliminary data.</text>
</comment>
<evidence type="ECO:0000313" key="9">
    <source>
        <dbReference type="EMBL" id="CAE7197451.1"/>
    </source>
</evidence>
<keyword evidence="2 6" id="KW-0812">Transmembrane</keyword>
<dbReference type="InterPro" id="IPR012171">
    <property type="entry name" value="Fatty_acid_desaturase"/>
</dbReference>
<feature type="transmembrane region" description="Helical" evidence="6">
    <location>
        <begin position="2275"/>
        <end position="2293"/>
    </location>
</feature>
<dbReference type="CDD" id="cd03507">
    <property type="entry name" value="Delta12-FADS-like"/>
    <property type="match status" value="1"/>
</dbReference>
<feature type="transmembrane region" description="Helical" evidence="6">
    <location>
        <begin position="226"/>
        <end position="247"/>
    </location>
</feature>
<sequence length="2429" mass="270122">MDSSDATEPAKSGVLRSSNFSRNSRNSNSPGKRPSTNTGVSYALPPDTPEPQHMRISKMTTGSGSRSRSQELRTSTSGVGPQLTTATSTASHTKSAWFATQSFVTSAGGSMKSWEVREEEAYLGSVVAERYVDLDPFVEAVGYFKEQQRRLDVNSLITTRKATEETRFGCLLSEEEIEQLLQEELVRVGMQNTLLMDFVFGLVILANGVMMGLTTQGVVDEESMEAQIFEIVCVGLFTIEFLLHWLFERLHRVKRCCASLRSHMRDNWAKFDLTCLVLAWLDLLMTYLIEIEGGTSAFAVLRVLRLMRLLRLLRLLKIMQQLWLLLSSMVAAMRVLSWATAMLVCICYIFGILVYELTKGSLGTRPDLAADWNGVVASMLSLAQIATFSGIDLIRRRIDASDGWLFMPALFLFMAIASLGIINLIVGVLLTAVLDRGDQDDMFESTVLKLRQHRALRRLRFGLCLHAEKTLGRTKEGKDDSHLVSRRILQGWARGPDAELDKQEEEAAEEDDDETLQEQIQNIRANLRRDSPDNAGSSENLVGKGVGVKMKRQAGPCGRCCAAVYSRFCMRPLTSMKRIMRSRLGTVQMEPGEIEDLRSELPGLFSAAGVSMQDIDAVCSEVENLMGDNAGITIDEFIESMVFMKSRAHPLDIVGVMRGLWLIYERMSSMDAFLELAGNSLKECSTQIQPLLQKMSSKEATVRKAVAAISELSESPEMHERRRIFEEQEARLFLESQTAFDMFFAVVLVLNAVKLGVDVVLLPPRLSDLTARSFQSPAMAWFMLEALFTLTFTAELFLRAIFKYQMEVMGEHELFLLVVPKIASTLTFNQVVDIIKYSWRLFMDKLFLFDVITVLVSLLDTFVLRFAGNQTPALRLVSLLRLLRLVRLLHLVKDLSRLVNGFVGNIRFICRSVIMMTIFIYANAILMVEFVGRSEDTQNDANIQAKWGNIPSSMLSLLTMSTYSSWSLRVAEVAAYPSLAIFMPIFAILFLAICSLGMLNLVTGVMVQTAFSFLKDDSKEKSIYRLVTAREQMHKVMGQCYDDMHRHVEREQQKVKERVNRIREKHTMRFSTDPTLVSQLRSGSVDTFATTESWTAPVPVPEAPARPGGAQPTPPPEEQFLVSAFDDDNYAEVTRCLWVSEEEVGVDVLLTLNPKLSPDADSDPMKSLLTWEGGKAEPCLVLQQTDHIQHQPEGDEEAGQQQRVRTSSQTIVFRPVSLSKATETLQTLQYAWHIASAPGTKEDAIRLRYGGNFTVVKARAATVPGAGMLAAGELEDLMPVDQTLVTMRELNYLLQDKRFAKSLELIGMRPDQALMVYQKLNLTKTERVKAFHFIEAILRMKRPLQGLDVAVSKSMMRRLVLEVESLATNCIRCQDCFRSVSEKLREVEILEDHAEVATTESRMEVEKNAAADEEAVESHETRAKVYYADLMRRNRQLELKIASIKAFVRHARKETAEDEGLSLAHLSRFSLHGGSLLPRGRARGSSNQETKRPRSASPGLPGTGGPAAVTNGTGLVNATELEALLYSLLQKMLCGLVVSGLGELCSFPLSPVGAMELGEAEDQSLHLLSQELAHQQGLIAHLRREVDSCREEVGALRDCLSSNGTVDSVRFLVHLHRRRFDQACAVYGLGPCAPLDAVIDIRAVAYAIGSFAGYSAMRALREVCQAARSAAADILDPLCPGHLYLCGGFEGALALSSVERLDPHAGVWEVLPPMTEARQYTCAGVMAGKIYVCGGWAGPQPVRSVECFDPDYSRWSPMPPMLVARWGAGAGVINKRLFICGGLDENRQPLNSVECFTPPGVPMQLLHVTPRAPQTPTGSWQAVSSMAERRGWPAAVSLQGLLYVCGGRDEQREPLSSVERLNHPPSIWLPLPPLSSQRAGASAAACGGRLYVCGGAFGAGDFACGSGGQSTELCCPQGPDAQLGGALRSQGWHLGNTGADVETSRLCRGRWYCWSNTCFWWQRRWAGLRPATRLERPKVPSQSFSGQTPPSQPEPSFRGRLLLGLSAAALLARKGLRRVRRRQGSQVNTLELSPEGLGWKVEDNGELKERVEKALERGGLQGTALRQNKQWPSKGEVLRAIPKDCMVKETGRSLAHAAVSTLQVLFCGYLAWKYIPMTAAFAPMWLLYAVVQGTLATGPWVIGHECGHNAFCNEQWLQTLVGYVLHSALMVPYFSWQRSHAVHHSKTNHMTEGETHVPRLQKGSTNKYQNLAKWFGQSSVAATRMITHLVLGWPAYILGGATGGPAYGTTNHMWPFAPFRNGRKELFPKAWKSKVLLSDVGIVAMAGILMWWAKTSGFMPVFALYLAPLMVTNCWLVLYTWLQHTDVDIPHFDEENWTWVKGAFHTVDRPYGPVLDYVHHRIGSTHVAHHVCSAIPFYKARKATEALKEKFPDLYLYDPTPIHKALWRVSSRCTAVQKAEGNDGMYIFT</sequence>
<evidence type="ECO:0000256" key="2">
    <source>
        <dbReference type="ARBA" id="ARBA00022692"/>
    </source>
</evidence>
<dbReference type="GO" id="GO:0016491">
    <property type="term" value="F:oxidoreductase activity"/>
    <property type="evidence" value="ECO:0007669"/>
    <property type="project" value="InterPro"/>
</dbReference>
<gene>
    <name evidence="9" type="primary">FAD2</name>
    <name evidence="9" type="ORF">SNEC2469_LOCUS1403</name>
</gene>
<evidence type="ECO:0000256" key="5">
    <source>
        <dbReference type="SAM" id="MobiDB-lite"/>
    </source>
</evidence>
<feature type="transmembrane region" description="Helical" evidence="6">
    <location>
        <begin position="2299"/>
        <end position="2322"/>
    </location>
</feature>